<dbReference type="SUPFAM" id="SSF49384">
    <property type="entry name" value="Carbohydrate-binding domain"/>
    <property type="match status" value="1"/>
</dbReference>
<name>A0A0G1VIJ0_9BACT</name>
<keyword evidence="2" id="KW-0472">Membrane</keyword>
<dbReference type="GO" id="GO:0030246">
    <property type="term" value="F:carbohydrate binding"/>
    <property type="evidence" value="ECO:0007669"/>
    <property type="project" value="InterPro"/>
</dbReference>
<organism evidence="4 5">
    <name type="scientific">candidate division CPR1 bacterium GW2011_GWC1_49_13</name>
    <dbReference type="NCBI Taxonomy" id="1618342"/>
    <lineage>
        <taxon>Bacteria</taxon>
        <taxon>candidate division CPR1</taxon>
    </lineage>
</organism>
<accession>A0A0G1VIJ0</accession>
<keyword evidence="2" id="KW-0812">Transmembrane</keyword>
<sequence length="587" mass="63882">MKKIKAKAKTVLAVLSALAFLLFSISSSIFAGDARLYLSPSSGSYYVGSNFSVAVLVDSGSHQTNAYKAVIKFPPSLLAVSAVSFSGSICTLQITGSPNYSNSSGTVNLECGHTGSFSGSSGTIGTITFSVKSAGTAALSFTTAQIKAADGSGTEVLGSTSGANFTLKPVPLAAPAVSSPTHPDQNSWYAQNQAVFSWLRPSGSVDFSYILDRGSQTIPDNIPETTGLTASYNNLTDGVYYFHIKARDASGWGQTAHFRIRIDTAPPEPFKITSVPDAENVTIAPLIKGKARDTTSGISHYELSLDGGFFQSVAIPYQFSRIAEGTHVVTVRAYDRAGNYREANLTLQVIDIAEPVITNPANGAFIPILERLEIKGLAPQGLVELYLNNEFLALVESDGEFSYLYQEFLKPGSYTLKAKAVTEGGVESSPVESRFTVDPRAVSLLGLTLPGWLVYSLLLGTIIGLLALLILFFKRRRERERHFVEDIEKIEREVNQKLGAAEKESDRAVEEILAGGRKGRVLRLERKIEKIEGETRSSLIEDLEKIKRHHRVKTQEFRFPRKVIVTGILGDILKKVQEELKKRKKAR</sequence>
<evidence type="ECO:0000256" key="1">
    <source>
        <dbReference type="SAM" id="Coils"/>
    </source>
</evidence>
<dbReference type="AlphaFoldDB" id="A0A0G1VIJ0"/>
<comment type="caution">
    <text evidence="4">The sequence shown here is derived from an EMBL/GenBank/DDBJ whole genome shotgun (WGS) entry which is preliminary data.</text>
</comment>
<keyword evidence="1" id="KW-0175">Coiled coil</keyword>
<dbReference type="Gene3D" id="2.60.40.680">
    <property type="match status" value="1"/>
</dbReference>
<keyword evidence="2" id="KW-1133">Transmembrane helix</keyword>
<feature type="chain" id="PRO_5002540275" evidence="3">
    <location>
        <begin position="32"/>
        <end position="587"/>
    </location>
</feature>
<feature type="coiled-coil region" evidence="1">
    <location>
        <begin position="484"/>
        <end position="511"/>
    </location>
</feature>
<feature type="signal peptide" evidence="3">
    <location>
        <begin position="1"/>
        <end position="31"/>
    </location>
</feature>
<keyword evidence="3" id="KW-0732">Signal</keyword>
<evidence type="ECO:0000256" key="3">
    <source>
        <dbReference type="SAM" id="SignalP"/>
    </source>
</evidence>
<protein>
    <submittedName>
        <fullName evidence="4">Uncharacterized protein</fullName>
    </submittedName>
</protein>
<dbReference type="CDD" id="cd08547">
    <property type="entry name" value="Type_II_cohesin"/>
    <property type="match status" value="1"/>
</dbReference>
<dbReference type="STRING" id="1618342.UY40_C0004G0029"/>
<reference evidence="4 5" key="1">
    <citation type="journal article" date="2015" name="Nature">
        <title>rRNA introns, odd ribosomes, and small enigmatic genomes across a large radiation of phyla.</title>
        <authorList>
            <person name="Brown C.T."/>
            <person name="Hug L.A."/>
            <person name="Thomas B.C."/>
            <person name="Sharon I."/>
            <person name="Castelle C.J."/>
            <person name="Singh A."/>
            <person name="Wilkins M.J."/>
            <person name="Williams K.H."/>
            <person name="Banfield J.F."/>
        </authorList>
    </citation>
    <scope>NUCLEOTIDE SEQUENCE [LARGE SCALE GENOMIC DNA]</scope>
</reference>
<dbReference type="Proteomes" id="UP000034119">
    <property type="component" value="Unassembled WGS sequence"/>
</dbReference>
<dbReference type="InterPro" id="IPR013783">
    <property type="entry name" value="Ig-like_fold"/>
</dbReference>
<dbReference type="Gene3D" id="2.60.40.10">
    <property type="entry name" value="Immunoglobulins"/>
    <property type="match status" value="2"/>
</dbReference>
<evidence type="ECO:0000256" key="2">
    <source>
        <dbReference type="SAM" id="Phobius"/>
    </source>
</evidence>
<dbReference type="EMBL" id="LCPW01000004">
    <property type="protein sequence ID" value="KKW06045.1"/>
    <property type="molecule type" value="Genomic_DNA"/>
</dbReference>
<dbReference type="InterPro" id="IPR008965">
    <property type="entry name" value="CBM2/CBM3_carb-bd_dom_sf"/>
</dbReference>
<evidence type="ECO:0000313" key="4">
    <source>
        <dbReference type="EMBL" id="KKW06045.1"/>
    </source>
</evidence>
<gene>
    <name evidence="4" type="ORF">UY40_C0004G0029</name>
</gene>
<feature type="transmembrane region" description="Helical" evidence="2">
    <location>
        <begin position="452"/>
        <end position="473"/>
    </location>
</feature>
<proteinExistence type="predicted"/>
<evidence type="ECO:0000313" key="5">
    <source>
        <dbReference type="Proteomes" id="UP000034119"/>
    </source>
</evidence>